<evidence type="ECO:0000256" key="4">
    <source>
        <dbReference type="ARBA" id="ARBA00022771"/>
    </source>
</evidence>
<protein>
    <recommendedName>
        <fullName evidence="2">ubiquitinyl hydrolase 1</fullName>
        <ecNumber evidence="2">3.4.19.12</ecNumber>
    </recommendedName>
</protein>
<dbReference type="PANTHER" id="PTHR21646">
    <property type="entry name" value="UBIQUITIN CARBOXYL-TERMINAL HYDROLASE"/>
    <property type="match status" value="1"/>
</dbReference>
<dbReference type="PROSITE" id="PS00972">
    <property type="entry name" value="USP_1"/>
    <property type="match status" value="1"/>
</dbReference>
<dbReference type="Pfam" id="PF02148">
    <property type="entry name" value="zf-UBP"/>
    <property type="match status" value="1"/>
</dbReference>
<organism evidence="10 11">
    <name type="scientific">Geodia barretti</name>
    <name type="common">Barrett's horny sponge</name>
    <dbReference type="NCBI Taxonomy" id="519541"/>
    <lineage>
        <taxon>Eukaryota</taxon>
        <taxon>Metazoa</taxon>
        <taxon>Porifera</taxon>
        <taxon>Demospongiae</taxon>
        <taxon>Heteroscleromorpha</taxon>
        <taxon>Tetractinellida</taxon>
        <taxon>Astrophorina</taxon>
        <taxon>Geodiidae</taxon>
        <taxon>Geodia</taxon>
    </lineage>
</organism>
<evidence type="ECO:0000256" key="7">
    <source>
        <dbReference type="SAM" id="MobiDB-lite"/>
    </source>
</evidence>
<sequence>MECSHVSSAATLSADMIAKVRPENWSCIVCRSHKKPWICLKCGEINCGRYVNGHAKRHAEENPGHWLCMDQSLSVFCYRHDEFVVNENDTISSMRTEIQRNLRTSNSSPSSSNDTEEEEEDSSPPRKLIKLENGDTCPVRTTGLQNLGNTCFMNSILQSLSNIEQFYVYFSKLPSLRPADAGSTHQYPTRRKTSLEELSLVEEVRKVSCGLWQEGDSSLSPDSLFSIIWRLVPQFRGYQQQDAHEFMRYLLDKLHTELLAGSLGAGSDNTTIVSQIFGGTLQSDVRCLACCTDSRKHDPILDVSLDIPDRFLSRRKGERHQDCSILDCLASYTGLETLEETEWYYCHRCKTREPSTKRLFLHALPNVLCIHLKRFRFTSCVRTKLSLPIGFPLSGLDMGQFTVAGGRRGGGGGGGR</sequence>
<evidence type="ECO:0000313" key="11">
    <source>
        <dbReference type="Proteomes" id="UP001174909"/>
    </source>
</evidence>
<keyword evidence="5" id="KW-0862">Zinc</keyword>
<evidence type="ECO:0000256" key="3">
    <source>
        <dbReference type="ARBA" id="ARBA00022723"/>
    </source>
</evidence>
<name>A0AA35QYL4_GEOBA</name>
<keyword evidence="4 6" id="KW-0863">Zinc-finger</keyword>
<dbReference type="GO" id="GO:0008270">
    <property type="term" value="F:zinc ion binding"/>
    <property type="evidence" value="ECO:0007669"/>
    <property type="project" value="UniProtKB-KW"/>
</dbReference>
<dbReference type="Gene3D" id="3.30.40.10">
    <property type="entry name" value="Zinc/RING finger domain, C3HC4 (zinc finger)"/>
    <property type="match status" value="1"/>
</dbReference>
<accession>A0AA35QYL4</accession>
<evidence type="ECO:0000256" key="5">
    <source>
        <dbReference type="ARBA" id="ARBA00022833"/>
    </source>
</evidence>
<dbReference type="InterPro" id="IPR038765">
    <property type="entry name" value="Papain-like_cys_pep_sf"/>
</dbReference>
<keyword evidence="11" id="KW-1185">Reference proteome</keyword>
<dbReference type="EC" id="3.4.19.12" evidence="2"/>
<dbReference type="GO" id="GO:0004843">
    <property type="term" value="F:cysteine-type deubiquitinase activity"/>
    <property type="evidence" value="ECO:0007669"/>
    <property type="project" value="UniProtKB-EC"/>
</dbReference>
<dbReference type="InterPro" id="IPR001607">
    <property type="entry name" value="Znf_UBP"/>
</dbReference>
<dbReference type="InterPro" id="IPR001394">
    <property type="entry name" value="Peptidase_C19_UCH"/>
</dbReference>
<evidence type="ECO:0000256" key="6">
    <source>
        <dbReference type="PROSITE-ProRule" id="PRU00502"/>
    </source>
</evidence>
<evidence type="ECO:0000256" key="2">
    <source>
        <dbReference type="ARBA" id="ARBA00012759"/>
    </source>
</evidence>
<dbReference type="GO" id="GO:0016579">
    <property type="term" value="P:protein deubiquitination"/>
    <property type="evidence" value="ECO:0007669"/>
    <property type="project" value="InterPro"/>
</dbReference>
<evidence type="ECO:0000259" key="9">
    <source>
        <dbReference type="PROSITE" id="PS50271"/>
    </source>
</evidence>
<dbReference type="PANTHER" id="PTHR21646:SF19">
    <property type="entry name" value="UBIQUITIN CARBOXYL-TERMINAL HYDROLASE 3"/>
    <property type="match status" value="1"/>
</dbReference>
<gene>
    <name evidence="10" type="ORF">GBAR_LOCUS1872</name>
</gene>
<proteinExistence type="predicted"/>
<evidence type="ECO:0000256" key="1">
    <source>
        <dbReference type="ARBA" id="ARBA00000707"/>
    </source>
</evidence>
<dbReference type="SMART" id="SM00290">
    <property type="entry name" value="ZnF_UBP"/>
    <property type="match status" value="1"/>
</dbReference>
<feature type="compositionally biased region" description="Low complexity" evidence="7">
    <location>
        <begin position="104"/>
        <end position="113"/>
    </location>
</feature>
<dbReference type="Pfam" id="PF00443">
    <property type="entry name" value="UCH"/>
    <property type="match status" value="1"/>
</dbReference>
<dbReference type="InterPro" id="IPR013083">
    <property type="entry name" value="Znf_RING/FYVE/PHD"/>
</dbReference>
<dbReference type="AlphaFoldDB" id="A0AA35QYL4"/>
<dbReference type="InterPro" id="IPR028889">
    <property type="entry name" value="USP"/>
</dbReference>
<dbReference type="PROSITE" id="PS50271">
    <property type="entry name" value="ZF_UBP"/>
    <property type="match status" value="1"/>
</dbReference>
<dbReference type="PROSITE" id="PS50235">
    <property type="entry name" value="USP_3"/>
    <property type="match status" value="1"/>
</dbReference>
<dbReference type="EMBL" id="CASHTH010000268">
    <property type="protein sequence ID" value="CAI7996454.1"/>
    <property type="molecule type" value="Genomic_DNA"/>
</dbReference>
<keyword evidence="3" id="KW-0479">Metal-binding</keyword>
<evidence type="ECO:0000259" key="8">
    <source>
        <dbReference type="PROSITE" id="PS50235"/>
    </source>
</evidence>
<dbReference type="InterPro" id="IPR018200">
    <property type="entry name" value="USP_CS"/>
</dbReference>
<feature type="region of interest" description="Disordered" evidence="7">
    <location>
        <begin position="100"/>
        <end position="132"/>
    </location>
</feature>
<dbReference type="InterPro" id="IPR050185">
    <property type="entry name" value="Ub_carboxyl-term_hydrolase"/>
</dbReference>
<feature type="domain" description="USP" evidence="8">
    <location>
        <begin position="142"/>
        <end position="416"/>
    </location>
</feature>
<feature type="domain" description="UBP-type" evidence="9">
    <location>
        <begin position="1"/>
        <end position="106"/>
    </location>
</feature>
<keyword evidence="10" id="KW-0378">Hydrolase</keyword>
<comment type="caution">
    <text evidence="10">The sequence shown here is derived from an EMBL/GenBank/DDBJ whole genome shotgun (WGS) entry which is preliminary data.</text>
</comment>
<dbReference type="Gene3D" id="3.90.70.10">
    <property type="entry name" value="Cysteine proteinases"/>
    <property type="match status" value="1"/>
</dbReference>
<evidence type="ECO:0000313" key="10">
    <source>
        <dbReference type="EMBL" id="CAI7996454.1"/>
    </source>
</evidence>
<dbReference type="SUPFAM" id="SSF57850">
    <property type="entry name" value="RING/U-box"/>
    <property type="match status" value="1"/>
</dbReference>
<dbReference type="SUPFAM" id="SSF54001">
    <property type="entry name" value="Cysteine proteinases"/>
    <property type="match status" value="1"/>
</dbReference>
<reference evidence="10" key="1">
    <citation type="submission" date="2023-03" db="EMBL/GenBank/DDBJ databases">
        <authorList>
            <person name="Steffen K."/>
            <person name="Cardenas P."/>
        </authorList>
    </citation>
    <scope>NUCLEOTIDE SEQUENCE</scope>
</reference>
<comment type="catalytic activity">
    <reaction evidence="1">
        <text>Thiol-dependent hydrolysis of ester, thioester, amide, peptide and isopeptide bonds formed by the C-terminal Gly of ubiquitin (a 76-residue protein attached to proteins as an intracellular targeting signal).</text>
        <dbReference type="EC" id="3.4.19.12"/>
    </reaction>
</comment>
<dbReference type="Proteomes" id="UP001174909">
    <property type="component" value="Unassembled WGS sequence"/>
</dbReference>